<dbReference type="PANTHER" id="PTHR30565">
    <property type="entry name" value="PROTEIN YCIF"/>
    <property type="match status" value="1"/>
</dbReference>
<reference evidence="3" key="1">
    <citation type="journal article" date="2019" name="Int. J. Syst. Evol. Microbiol.">
        <title>The Global Catalogue of Microorganisms (GCM) 10K type strain sequencing project: providing services to taxonomists for standard genome sequencing and annotation.</title>
        <authorList>
            <consortium name="The Broad Institute Genomics Platform"/>
            <consortium name="The Broad Institute Genome Sequencing Center for Infectious Disease"/>
            <person name="Wu L."/>
            <person name="Ma J."/>
        </authorList>
    </citation>
    <scope>NUCLEOTIDE SEQUENCE [LARGE SCALE GENOMIC DNA]</scope>
    <source>
        <strain evidence="3">JCM 30331</strain>
    </source>
</reference>
<dbReference type="InterPro" id="IPR009078">
    <property type="entry name" value="Ferritin-like_SF"/>
</dbReference>
<dbReference type="PANTHER" id="PTHR30565:SF9">
    <property type="entry name" value="PROTEIN YCIF"/>
    <property type="match status" value="1"/>
</dbReference>
<proteinExistence type="predicted"/>
<dbReference type="Proteomes" id="UP000647587">
    <property type="component" value="Unassembled WGS sequence"/>
</dbReference>
<keyword evidence="3" id="KW-1185">Reference proteome</keyword>
<sequence length="164" mass="17794">MTKMTDLKDLYVQQLKDLYSAETQLVAALPKMAQAASSAELRQGFETHLEQTRNQVKRLETVFADLGEQPGGHTCKAMMGLIAEGDDMIKEDATPAVKDAGLIASAQRAEHYEIAGYGTVVRFAQVLGLNSHVETLRASENEEKATDKELTALADTINAQAARG</sequence>
<gene>
    <name evidence="2" type="ORF">GCM10008955_42400</name>
</gene>
<keyword evidence="1" id="KW-0175">Coiled coil</keyword>
<name>A0ABQ2F300_9DEIO</name>
<organism evidence="2 3">
    <name type="scientific">Deinococcus malanensis</name>
    <dbReference type="NCBI Taxonomy" id="1706855"/>
    <lineage>
        <taxon>Bacteria</taxon>
        <taxon>Thermotogati</taxon>
        <taxon>Deinococcota</taxon>
        <taxon>Deinococci</taxon>
        <taxon>Deinococcales</taxon>
        <taxon>Deinococcaceae</taxon>
        <taxon>Deinococcus</taxon>
    </lineage>
</organism>
<evidence type="ECO:0000313" key="2">
    <source>
        <dbReference type="EMBL" id="GGK44137.1"/>
    </source>
</evidence>
<accession>A0ABQ2F300</accession>
<dbReference type="Gene3D" id="1.20.1260.10">
    <property type="match status" value="1"/>
</dbReference>
<dbReference type="SUPFAM" id="SSF47240">
    <property type="entry name" value="Ferritin-like"/>
    <property type="match status" value="1"/>
</dbReference>
<dbReference type="CDD" id="cd07909">
    <property type="entry name" value="YciF"/>
    <property type="match status" value="1"/>
</dbReference>
<dbReference type="Pfam" id="PF05974">
    <property type="entry name" value="DUF892"/>
    <property type="match status" value="1"/>
</dbReference>
<feature type="coiled-coil region" evidence="1">
    <location>
        <begin position="42"/>
        <end position="69"/>
    </location>
</feature>
<dbReference type="InterPro" id="IPR010287">
    <property type="entry name" value="DUF892_YciF-like"/>
</dbReference>
<dbReference type="InterPro" id="IPR012347">
    <property type="entry name" value="Ferritin-like"/>
</dbReference>
<dbReference type="InterPro" id="IPR047114">
    <property type="entry name" value="YciF"/>
</dbReference>
<comment type="caution">
    <text evidence="2">The sequence shown here is derived from an EMBL/GenBank/DDBJ whole genome shotgun (WGS) entry which is preliminary data.</text>
</comment>
<evidence type="ECO:0000256" key="1">
    <source>
        <dbReference type="SAM" id="Coils"/>
    </source>
</evidence>
<evidence type="ECO:0000313" key="3">
    <source>
        <dbReference type="Proteomes" id="UP000647587"/>
    </source>
</evidence>
<dbReference type="EMBL" id="BMPP01000056">
    <property type="protein sequence ID" value="GGK44137.1"/>
    <property type="molecule type" value="Genomic_DNA"/>
</dbReference>
<dbReference type="RefSeq" id="WP_189012379.1">
    <property type="nucleotide sequence ID" value="NZ_BMPP01000056.1"/>
</dbReference>
<protein>
    <submittedName>
        <fullName evidence="2">YciE/YciF family protein</fullName>
    </submittedName>
</protein>